<dbReference type="InterPro" id="IPR036942">
    <property type="entry name" value="Beta-barrel_TonB_sf"/>
</dbReference>
<keyword evidence="13" id="KW-0732">Signal</keyword>
<sequence>MSALLAALMAAADPSAIAVAAQPVPPPPVSASDAAPADTATPQTGEDIVVTGARTEGSQDYTIPGQTTATRMNLSLRNTPQSVSVVTRAQIEDFQLNDVNTLLGTVPGINVQAGETDRVYFSARGFDVQTFQIDGIGVPFAFGIQTGSIDNAFYDHIEVVRGAPGLLSSTGNPSAVVNFIRKRPTKDLQVRASAQYGSFDQYRGEADLSVPITKDGSIRARAVGAYQDGDSYLNRYGLRRWVGYGIVEADLGSSTTVSAGYGHQDHKSRGAMWGAIPLTYSDGTPLNFARSSNVAPDWSSWNVIDRQIFGDITHKFGNGWIARASAIRRATTENNTLFYVYGNPSRTAPNGIDIANPADPFDDIAIKSYPGKFNAETRNLTMEAYVTGPVTILGREHEINIGVNRSAQEYVQGSAYDFSTVGVNLPYPGLFAGNFPLPNFPTTFSADPASSQNTHTRRETVYGLVRLNPGDGVKVMFGGNVTHAKSTGFSYGANTDFDATRFLPFAGTTIDLSRNLSIYGSWATIFNPQNQLLDINDRIIDPIEGENLEIGLKGEWFDGRLNATLAAFQTRQDNTAEAAGIKTVGGVTRTYYQGIDARSQGLELDVGGQLAPGLQVTGGYTLMRIEDPEGRPVRRYVARNTGRLNVSYTLPMLPALKLGAAAQYQSRIVSPTGLGRQGDYALLDLLAAYSLTSNISAAVNLRNVTNTKYLTATNFDGGYYGAPRTVMGTISVRY</sequence>
<dbReference type="NCBIfam" id="TIGR01783">
    <property type="entry name" value="TonB-siderophor"/>
    <property type="match status" value="1"/>
</dbReference>
<evidence type="ECO:0000256" key="4">
    <source>
        <dbReference type="ARBA" id="ARBA00022452"/>
    </source>
</evidence>
<evidence type="ECO:0000256" key="6">
    <source>
        <dbReference type="ARBA" id="ARBA00023077"/>
    </source>
</evidence>
<evidence type="ECO:0000256" key="11">
    <source>
        <dbReference type="RuleBase" id="RU003357"/>
    </source>
</evidence>
<dbReference type="SUPFAM" id="SSF56935">
    <property type="entry name" value="Porins"/>
    <property type="match status" value="1"/>
</dbReference>
<name>A0ABX2JK37_9SPHN</name>
<protein>
    <submittedName>
        <fullName evidence="16">TonB-dependent siderophore receptor</fullName>
    </submittedName>
</protein>
<evidence type="ECO:0000256" key="5">
    <source>
        <dbReference type="ARBA" id="ARBA00022692"/>
    </source>
</evidence>
<evidence type="ECO:0000256" key="2">
    <source>
        <dbReference type="ARBA" id="ARBA00009810"/>
    </source>
</evidence>
<dbReference type="Pfam" id="PF07715">
    <property type="entry name" value="Plug"/>
    <property type="match status" value="1"/>
</dbReference>
<organism evidence="16 17">
    <name type="scientific">Sphingomonas hominis</name>
    <dbReference type="NCBI Taxonomy" id="2741495"/>
    <lineage>
        <taxon>Bacteria</taxon>
        <taxon>Pseudomonadati</taxon>
        <taxon>Pseudomonadota</taxon>
        <taxon>Alphaproteobacteria</taxon>
        <taxon>Sphingomonadales</taxon>
        <taxon>Sphingomonadaceae</taxon>
        <taxon>Sphingomonas</taxon>
    </lineage>
</organism>
<feature type="chain" id="PRO_5047111870" evidence="13">
    <location>
        <begin position="21"/>
        <end position="734"/>
    </location>
</feature>
<accession>A0ABX2JK37</accession>
<evidence type="ECO:0000256" key="7">
    <source>
        <dbReference type="ARBA" id="ARBA00023136"/>
    </source>
</evidence>
<dbReference type="PANTHER" id="PTHR32552">
    <property type="entry name" value="FERRICHROME IRON RECEPTOR-RELATED"/>
    <property type="match status" value="1"/>
</dbReference>
<reference evidence="16 17" key="1">
    <citation type="submission" date="2020-06" db="EMBL/GenBank/DDBJ databases">
        <title>Sphingomonas hominis sp. nov., a member of the Sphingomonas, isolated from the hair of a 22-year-old girl.</title>
        <authorList>
            <person name="Zhang D.-F."/>
            <person name="Cui X.-W."/>
        </authorList>
    </citation>
    <scope>NUCLEOTIDE SEQUENCE [LARGE SCALE GENOMIC DNA]</scope>
    <source>
        <strain evidence="16 17">HHU CXW</strain>
    </source>
</reference>
<keyword evidence="3 10" id="KW-0813">Transport</keyword>
<keyword evidence="7 10" id="KW-0472">Membrane</keyword>
<evidence type="ECO:0000256" key="12">
    <source>
        <dbReference type="SAM" id="MobiDB-lite"/>
    </source>
</evidence>
<comment type="subcellular location">
    <subcellularLocation>
        <location evidence="1 10">Cell outer membrane</location>
        <topology evidence="1 10">Multi-pass membrane protein</topology>
    </subcellularLocation>
</comment>
<dbReference type="CDD" id="cd01347">
    <property type="entry name" value="ligand_gated_channel"/>
    <property type="match status" value="1"/>
</dbReference>
<keyword evidence="8 16" id="KW-0675">Receptor</keyword>
<dbReference type="InterPro" id="IPR000531">
    <property type="entry name" value="Beta-barrel_TonB"/>
</dbReference>
<feature type="domain" description="TonB-dependent receptor plug" evidence="15">
    <location>
        <begin position="76"/>
        <end position="176"/>
    </location>
</feature>
<evidence type="ECO:0000256" key="9">
    <source>
        <dbReference type="ARBA" id="ARBA00023237"/>
    </source>
</evidence>
<dbReference type="InterPro" id="IPR039426">
    <property type="entry name" value="TonB-dep_rcpt-like"/>
</dbReference>
<dbReference type="Proteomes" id="UP000621447">
    <property type="component" value="Unassembled WGS sequence"/>
</dbReference>
<evidence type="ECO:0000259" key="14">
    <source>
        <dbReference type="Pfam" id="PF00593"/>
    </source>
</evidence>
<feature type="domain" description="TonB-dependent receptor-like beta-barrel" evidence="14">
    <location>
        <begin position="280"/>
        <end position="704"/>
    </location>
</feature>
<keyword evidence="4 10" id="KW-1134">Transmembrane beta strand</keyword>
<evidence type="ECO:0000256" key="8">
    <source>
        <dbReference type="ARBA" id="ARBA00023170"/>
    </source>
</evidence>
<keyword evidence="9 10" id="KW-0998">Cell outer membrane</keyword>
<dbReference type="PANTHER" id="PTHR32552:SF74">
    <property type="entry name" value="HYDROXAMATE SIDEROPHORE RECEPTOR FHUE"/>
    <property type="match status" value="1"/>
</dbReference>
<gene>
    <name evidence="16" type="ORF">HRV97_16650</name>
</gene>
<dbReference type="EMBL" id="JABULH010000016">
    <property type="protein sequence ID" value="NTS66772.1"/>
    <property type="molecule type" value="Genomic_DNA"/>
</dbReference>
<keyword evidence="6 11" id="KW-0798">TonB box</keyword>
<comment type="similarity">
    <text evidence="2 10 11">Belongs to the TonB-dependent receptor family.</text>
</comment>
<proteinExistence type="inferred from homology"/>
<evidence type="ECO:0000256" key="1">
    <source>
        <dbReference type="ARBA" id="ARBA00004571"/>
    </source>
</evidence>
<dbReference type="Gene3D" id="2.170.130.10">
    <property type="entry name" value="TonB-dependent receptor, plug domain"/>
    <property type="match status" value="1"/>
</dbReference>
<dbReference type="Pfam" id="PF00593">
    <property type="entry name" value="TonB_dep_Rec_b-barrel"/>
    <property type="match status" value="1"/>
</dbReference>
<evidence type="ECO:0000313" key="17">
    <source>
        <dbReference type="Proteomes" id="UP000621447"/>
    </source>
</evidence>
<dbReference type="InterPro" id="IPR012910">
    <property type="entry name" value="Plug_dom"/>
</dbReference>
<keyword evidence="17" id="KW-1185">Reference proteome</keyword>
<evidence type="ECO:0000256" key="10">
    <source>
        <dbReference type="PROSITE-ProRule" id="PRU01360"/>
    </source>
</evidence>
<keyword evidence="5 10" id="KW-0812">Transmembrane</keyword>
<comment type="caution">
    <text evidence="16">The sequence shown here is derived from an EMBL/GenBank/DDBJ whole genome shotgun (WGS) entry which is preliminary data.</text>
</comment>
<dbReference type="InterPro" id="IPR010105">
    <property type="entry name" value="TonB_sidphr_rcpt"/>
</dbReference>
<dbReference type="Gene3D" id="2.40.170.20">
    <property type="entry name" value="TonB-dependent receptor, beta-barrel domain"/>
    <property type="match status" value="1"/>
</dbReference>
<evidence type="ECO:0000256" key="3">
    <source>
        <dbReference type="ARBA" id="ARBA00022448"/>
    </source>
</evidence>
<feature type="compositionally biased region" description="Low complexity" evidence="12">
    <location>
        <begin position="30"/>
        <end position="44"/>
    </location>
</feature>
<dbReference type="InterPro" id="IPR037066">
    <property type="entry name" value="Plug_dom_sf"/>
</dbReference>
<feature type="signal peptide" evidence="13">
    <location>
        <begin position="1"/>
        <end position="20"/>
    </location>
</feature>
<dbReference type="RefSeq" id="WP_174195253.1">
    <property type="nucleotide sequence ID" value="NZ_JABULH010000016.1"/>
</dbReference>
<evidence type="ECO:0000259" key="15">
    <source>
        <dbReference type="Pfam" id="PF07715"/>
    </source>
</evidence>
<evidence type="ECO:0000313" key="16">
    <source>
        <dbReference type="EMBL" id="NTS66772.1"/>
    </source>
</evidence>
<dbReference type="PROSITE" id="PS52016">
    <property type="entry name" value="TONB_DEPENDENT_REC_3"/>
    <property type="match status" value="1"/>
</dbReference>
<evidence type="ECO:0000256" key="13">
    <source>
        <dbReference type="SAM" id="SignalP"/>
    </source>
</evidence>
<feature type="region of interest" description="Disordered" evidence="12">
    <location>
        <begin position="24"/>
        <end position="44"/>
    </location>
</feature>